<gene>
    <name evidence="4" type="ORF">AQJ66_35420</name>
</gene>
<keyword evidence="2" id="KW-1133">Transmembrane helix</keyword>
<sequence>MSRRLRSALSAVLIAVACLLVPFGALAAWAAYGLTDTGRYVTTMAPLAADPDVREAVAQTVGDDIVREVDQRLDVRVVRDSVAPFVHEAVRSFTRTRAFRTAWDTGNRVTHDAVLRALREQDPAGDAREPVTVDFAPVTAQLKQQLAEEHVTFGAHIPVEHTAVPVLQAGEVDRLRKGFHVLEVAGLWLPVGAVVFAVCGIALAVHRRRAVAATALGTALGGALLSLAVTVGRGLTLAGLPADVPHPAVGAVYDALTATLRTVSWLLLALGLVVALAAWLSRRPRLPRLARHRRGSAAPAPAPAPAPTRARA</sequence>
<proteinExistence type="predicted"/>
<organism evidence="4 5">
    <name type="scientific">Streptomyces bungoensis</name>
    <dbReference type="NCBI Taxonomy" id="285568"/>
    <lineage>
        <taxon>Bacteria</taxon>
        <taxon>Bacillati</taxon>
        <taxon>Actinomycetota</taxon>
        <taxon>Actinomycetes</taxon>
        <taxon>Kitasatosporales</taxon>
        <taxon>Streptomycetaceae</taxon>
        <taxon>Streptomyces</taxon>
    </lineage>
</organism>
<keyword evidence="5" id="KW-1185">Reference proteome</keyword>
<feature type="transmembrane region" description="Helical" evidence="2">
    <location>
        <begin position="212"/>
        <end position="231"/>
    </location>
</feature>
<reference evidence="4 5" key="1">
    <citation type="submission" date="2015-10" db="EMBL/GenBank/DDBJ databases">
        <title>Draft genome sequence of Streptomyces bungoensis DSM 41781, type strain for the species Streptomyces bungoensis.</title>
        <authorList>
            <person name="Ruckert C."/>
            <person name="Winkler A."/>
            <person name="Kalinowski J."/>
            <person name="Kampfer P."/>
            <person name="Glaeser S."/>
        </authorList>
    </citation>
    <scope>NUCLEOTIDE SEQUENCE [LARGE SCALE GENOMIC DNA]</scope>
    <source>
        <strain evidence="4 5">DSM 41781</strain>
    </source>
</reference>
<dbReference type="PROSITE" id="PS51257">
    <property type="entry name" value="PROKAR_LIPOPROTEIN"/>
    <property type="match status" value="1"/>
</dbReference>
<dbReference type="OrthoDB" id="4350291at2"/>
<protein>
    <recommendedName>
        <fullName evidence="6">Integral membrane protein</fullName>
    </recommendedName>
</protein>
<dbReference type="Proteomes" id="UP000053024">
    <property type="component" value="Unassembled WGS sequence"/>
</dbReference>
<evidence type="ECO:0000313" key="5">
    <source>
        <dbReference type="Proteomes" id="UP000053024"/>
    </source>
</evidence>
<dbReference type="STRING" id="285568.AQJ66_35420"/>
<name>A0A101SKF2_9ACTN</name>
<evidence type="ECO:0000313" key="4">
    <source>
        <dbReference type="EMBL" id="KUN75845.1"/>
    </source>
</evidence>
<dbReference type="RefSeq" id="WP_061930671.1">
    <property type="nucleotide sequence ID" value="NZ_JBEYBH010000004.1"/>
</dbReference>
<keyword evidence="2" id="KW-0812">Transmembrane</keyword>
<accession>A0A101SKF2</accession>
<evidence type="ECO:0008006" key="6">
    <source>
        <dbReference type="Google" id="ProtNLM"/>
    </source>
</evidence>
<dbReference type="EMBL" id="LMWX01000080">
    <property type="protein sequence ID" value="KUN75845.1"/>
    <property type="molecule type" value="Genomic_DNA"/>
</dbReference>
<feature type="region of interest" description="Disordered" evidence="1">
    <location>
        <begin position="291"/>
        <end position="312"/>
    </location>
</feature>
<keyword evidence="3" id="KW-0732">Signal</keyword>
<dbReference type="AlphaFoldDB" id="A0A101SKF2"/>
<comment type="caution">
    <text evidence="4">The sequence shown here is derived from an EMBL/GenBank/DDBJ whole genome shotgun (WGS) entry which is preliminary data.</text>
</comment>
<evidence type="ECO:0000256" key="2">
    <source>
        <dbReference type="SAM" id="Phobius"/>
    </source>
</evidence>
<feature type="chain" id="PRO_5007106304" description="Integral membrane protein" evidence="3">
    <location>
        <begin position="28"/>
        <end position="312"/>
    </location>
</feature>
<feature type="transmembrane region" description="Helical" evidence="2">
    <location>
        <begin position="185"/>
        <end position="205"/>
    </location>
</feature>
<evidence type="ECO:0000256" key="3">
    <source>
        <dbReference type="SAM" id="SignalP"/>
    </source>
</evidence>
<feature type="transmembrane region" description="Helical" evidence="2">
    <location>
        <begin position="263"/>
        <end position="281"/>
    </location>
</feature>
<keyword evidence="2" id="KW-0472">Membrane</keyword>
<evidence type="ECO:0000256" key="1">
    <source>
        <dbReference type="SAM" id="MobiDB-lite"/>
    </source>
</evidence>
<feature type="signal peptide" evidence="3">
    <location>
        <begin position="1"/>
        <end position="27"/>
    </location>
</feature>